<evidence type="ECO:0000256" key="1">
    <source>
        <dbReference type="ARBA" id="ARBA00004651"/>
    </source>
</evidence>
<dbReference type="PANTHER" id="PTHR30474">
    <property type="entry name" value="CELL CYCLE PROTEIN"/>
    <property type="match status" value="1"/>
</dbReference>
<feature type="transmembrane region" description="Helical" evidence="22">
    <location>
        <begin position="165"/>
        <end position="182"/>
    </location>
</feature>
<evidence type="ECO:0000313" key="23">
    <source>
        <dbReference type="EMBL" id="MFC6397384.1"/>
    </source>
</evidence>
<feature type="transmembrane region" description="Helical" evidence="22">
    <location>
        <begin position="339"/>
        <end position="361"/>
    </location>
</feature>
<evidence type="ECO:0000256" key="14">
    <source>
        <dbReference type="ARBA" id="ARBA00032370"/>
    </source>
</evidence>
<keyword evidence="24" id="KW-1185">Reference proteome</keyword>
<comment type="function">
    <text evidence="21">Peptidoglycan polymerase that is essential for cell division.</text>
</comment>
<comment type="catalytic activity">
    <reaction evidence="20">
        <text>[GlcNAc-(1-&gt;4)-Mur2Ac(oyl-L-Ala-gamma-D-Glu-L-Lys-D-Ala-D-Ala)](n)-di-trans,octa-cis-undecaprenyl diphosphate + beta-D-GlcNAc-(1-&gt;4)-Mur2Ac(oyl-L-Ala-gamma-D-Glu-L-Lys-D-Ala-D-Ala)-di-trans,octa-cis-undecaprenyl diphosphate = [GlcNAc-(1-&gt;4)-Mur2Ac(oyl-L-Ala-gamma-D-Glu-L-Lys-D-Ala-D-Ala)](n+1)-di-trans,octa-cis-undecaprenyl diphosphate + di-trans,octa-cis-undecaprenyl diphosphate + H(+)</text>
        <dbReference type="Rhea" id="RHEA:23708"/>
        <dbReference type="Rhea" id="RHEA-COMP:9602"/>
        <dbReference type="Rhea" id="RHEA-COMP:9603"/>
        <dbReference type="ChEBI" id="CHEBI:15378"/>
        <dbReference type="ChEBI" id="CHEBI:58405"/>
        <dbReference type="ChEBI" id="CHEBI:60033"/>
        <dbReference type="ChEBI" id="CHEBI:78435"/>
        <dbReference type="EC" id="2.4.99.28"/>
    </reaction>
</comment>
<dbReference type="PROSITE" id="PS00428">
    <property type="entry name" value="FTSW_RODA_SPOVE"/>
    <property type="match status" value="1"/>
</dbReference>
<evidence type="ECO:0000256" key="15">
    <source>
        <dbReference type="ARBA" id="ARBA00033270"/>
    </source>
</evidence>
<sequence length="390" mass="41393">MLARPLASYYLVLVSTALLVALGALMVLSASSVYATATNDDPYYFAKRQMIFLVLGLPFAWWLSRLPERILKPLGWVAMALALVLLLAVFTPLGYDAGKGNRSWLNLGVLRVQPAEFAKLALVLWAASFVQAKEAVIDRVKELSPLVIGFGLVLALVLAEKDLGTALVIAAIFFAVLWILGVPGRMLGLLACLGVLGVAVLVATSPNRMVRIFAFLGLAKDDPFASQQPVSAIYALASGGWWGVGLGGSRQKWGNLYDGAQNDFVFAVLGEEMGLVGSLIVLALFFILGFAAIRIALRSDSAFSRVLSGAIAAWLMFQAMTNIGVAMGMLPVLGVPLPFLSAGGSALLANLLAVGLLLACARNEPAARRLLARRRGEPAPRVTTVVDGGR</sequence>
<evidence type="ECO:0000256" key="2">
    <source>
        <dbReference type="ARBA" id="ARBA00004752"/>
    </source>
</evidence>
<dbReference type="Proteomes" id="UP001596266">
    <property type="component" value="Unassembled WGS sequence"/>
</dbReference>
<feature type="transmembrane region" description="Helical" evidence="22">
    <location>
        <begin position="75"/>
        <end position="95"/>
    </location>
</feature>
<evidence type="ECO:0000256" key="20">
    <source>
        <dbReference type="ARBA" id="ARBA00049902"/>
    </source>
</evidence>
<evidence type="ECO:0000256" key="16">
    <source>
        <dbReference type="ARBA" id="ARBA00038053"/>
    </source>
</evidence>
<feature type="transmembrane region" description="Helical" evidence="22">
    <location>
        <begin position="275"/>
        <end position="297"/>
    </location>
</feature>
<keyword evidence="3" id="KW-1003">Cell membrane</keyword>
<evidence type="ECO:0000256" key="5">
    <source>
        <dbReference type="ARBA" id="ARBA00022676"/>
    </source>
</evidence>
<evidence type="ECO:0000256" key="22">
    <source>
        <dbReference type="SAM" id="Phobius"/>
    </source>
</evidence>
<evidence type="ECO:0000256" key="21">
    <source>
        <dbReference type="ARBA" id="ARBA00049966"/>
    </source>
</evidence>
<dbReference type="RefSeq" id="WP_343885867.1">
    <property type="nucleotide sequence ID" value="NZ_BAAAKI010000010.1"/>
</dbReference>
<evidence type="ECO:0000256" key="10">
    <source>
        <dbReference type="ARBA" id="ARBA00022989"/>
    </source>
</evidence>
<evidence type="ECO:0000256" key="7">
    <source>
        <dbReference type="ARBA" id="ARBA00022692"/>
    </source>
</evidence>
<organism evidence="23 24">
    <name type="scientific">Luteococcus sanguinis</name>
    <dbReference type="NCBI Taxonomy" id="174038"/>
    <lineage>
        <taxon>Bacteria</taxon>
        <taxon>Bacillati</taxon>
        <taxon>Actinomycetota</taxon>
        <taxon>Actinomycetes</taxon>
        <taxon>Propionibacteriales</taxon>
        <taxon>Propionibacteriaceae</taxon>
        <taxon>Luteococcus</taxon>
    </lineage>
</organism>
<feature type="transmembrane region" description="Helical" evidence="22">
    <location>
        <begin position="143"/>
        <end position="159"/>
    </location>
</feature>
<dbReference type="PANTHER" id="PTHR30474:SF2">
    <property type="entry name" value="PEPTIDOGLYCAN GLYCOSYLTRANSFERASE FTSW-RELATED"/>
    <property type="match status" value="1"/>
</dbReference>
<evidence type="ECO:0000256" key="9">
    <source>
        <dbReference type="ARBA" id="ARBA00022984"/>
    </source>
</evidence>
<keyword evidence="5" id="KW-0328">Glycosyltransferase</keyword>
<keyword evidence="6" id="KW-0808">Transferase</keyword>
<dbReference type="EMBL" id="JBHSUA010000020">
    <property type="protein sequence ID" value="MFC6397384.1"/>
    <property type="molecule type" value="Genomic_DNA"/>
</dbReference>
<evidence type="ECO:0000256" key="6">
    <source>
        <dbReference type="ARBA" id="ARBA00022679"/>
    </source>
</evidence>
<evidence type="ECO:0000256" key="8">
    <source>
        <dbReference type="ARBA" id="ARBA00022960"/>
    </source>
</evidence>
<evidence type="ECO:0000256" key="19">
    <source>
        <dbReference type="ARBA" id="ARBA00044770"/>
    </source>
</evidence>
<dbReference type="InterPro" id="IPR018365">
    <property type="entry name" value="Cell_cycle_FtsW-rel_CS"/>
</dbReference>
<feature type="transmembrane region" description="Helical" evidence="22">
    <location>
        <begin position="187"/>
        <end position="205"/>
    </location>
</feature>
<evidence type="ECO:0000256" key="17">
    <source>
        <dbReference type="ARBA" id="ARBA00041185"/>
    </source>
</evidence>
<comment type="caution">
    <text evidence="23">The sequence shown here is derived from an EMBL/GenBank/DDBJ whole genome shotgun (WGS) entry which is preliminary data.</text>
</comment>
<evidence type="ECO:0000256" key="4">
    <source>
        <dbReference type="ARBA" id="ARBA00022618"/>
    </source>
</evidence>
<reference evidence="24" key="1">
    <citation type="journal article" date="2019" name="Int. J. Syst. Evol. Microbiol.">
        <title>The Global Catalogue of Microorganisms (GCM) 10K type strain sequencing project: providing services to taxonomists for standard genome sequencing and annotation.</title>
        <authorList>
            <consortium name="The Broad Institute Genomics Platform"/>
            <consortium name="The Broad Institute Genome Sequencing Center for Infectious Disease"/>
            <person name="Wu L."/>
            <person name="Ma J."/>
        </authorList>
    </citation>
    <scope>NUCLEOTIDE SEQUENCE [LARGE SCALE GENOMIC DNA]</scope>
    <source>
        <strain evidence="24">CGMCC 1.15277</strain>
    </source>
</reference>
<evidence type="ECO:0000256" key="12">
    <source>
        <dbReference type="ARBA" id="ARBA00023306"/>
    </source>
</evidence>
<comment type="subcellular location">
    <subcellularLocation>
        <location evidence="1">Cell membrane</location>
        <topology evidence="1">Multi-pass membrane protein</topology>
    </subcellularLocation>
</comment>
<keyword evidence="11 22" id="KW-0472">Membrane</keyword>
<keyword evidence="9" id="KW-0573">Peptidoglycan synthesis</keyword>
<keyword evidence="12" id="KW-0131">Cell cycle</keyword>
<evidence type="ECO:0000256" key="18">
    <source>
        <dbReference type="ARBA" id="ARBA00041418"/>
    </source>
</evidence>
<evidence type="ECO:0000256" key="3">
    <source>
        <dbReference type="ARBA" id="ARBA00022475"/>
    </source>
</evidence>
<comment type="pathway">
    <text evidence="2">Cell wall biogenesis; peptidoglycan biosynthesis.</text>
</comment>
<dbReference type="EC" id="2.4.99.28" evidence="19"/>
<keyword evidence="4" id="KW-0132">Cell division</keyword>
<feature type="transmembrane region" description="Helical" evidence="22">
    <location>
        <begin position="45"/>
        <end position="63"/>
    </location>
</feature>
<protein>
    <recommendedName>
        <fullName evidence="17">Probable peptidoglycan glycosyltransferase FtsW</fullName>
        <ecNumber evidence="19">2.4.99.28</ecNumber>
    </recommendedName>
    <alternativeName>
        <fullName evidence="18">Cell division protein FtsW</fullName>
    </alternativeName>
    <alternativeName>
        <fullName evidence="15">Cell wall polymerase</fullName>
    </alternativeName>
    <alternativeName>
        <fullName evidence="14">Peptidoglycan polymerase</fullName>
    </alternativeName>
</protein>
<keyword evidence="10 22" id="KW-1133">Transmembrane helix</keyword>
<dbReference type="InterPro" id="IPR013437">
    <property type="entry name" value="FtsW"/>
</dbReference>
<dbReference type="Pfam" id="PF01098">
    <property type="entry name" value="FTSW_RODA_SPOVE"/>
    <property type="match status" value="1"/>
</dbReference>
<feature type="transmembrane region" description="Helical" evidence="22">
    <location>
        <begin position="309"/>
        <end position="333"/>
    </location>
</feature>
<evidence type="ECO:0000256" key="13">
    <source>
        <dbReference type="ARBA" id="ARBA00023316"/>
    </source>
</evidence>
<accession>A0ABW1X3L2</accession>
<dbReference type="NCBIfam" id="TIGR02614">
    <property type="entry name" value="ftsW"/>
    <property type="match status" value="1"/>
</dbReference>
<keyword evidence="7 22" id="KW-0812">Transmembrane</keyword>
<feature type="transmembrane region" description="Helical" evidence="22">
    <location>
        <begin position="115"/>
        <end position="131"/>
    </location>
</feature>
<evidence type="ECO:0000313" key="24">
    <source>
        <dbReference type="Proteomes" id="UP001596266"/>
    </source>
</evidence>
<name>A0ABW1X3L2_9ACTN</name>
<evidence type="ECO:0000256" key="11">
    <source>
        <dbReference type="ARBA" id="ARBA00023136"/>
    </source>
</evidence>
<dbReference type="InterPro" id="IPR001182">
    <property type="entry name" value="FtsW/RodA"/>
</dbReference>
<comment type="similarity">
    <text evidence="16">Belongs to the SEDS family. FtsW subfamily.</text>
</comment>
<proteinExistence type="inferred from homology"/>
<gene>
    <name evidence="23" type="primary">ftsW</name>
    <name evidence="23" type="ORF">ACFP57_10390</name>
</gene>
<keyword evidence="13" id="KW-0961">Cell wall biogenesis/degradation</keyword>
<keyword evidence="8" id="KW-0133">Cell shape</keyword>